<keyword evidence="2" id="KW-1185">Reference proteome</keyword>
<dbReference type="AlphaFoldDB" id="A0AAV7NCC1"/>
<name>A0AAV7NCC1_PLEWA</name>
<dbReference type="EMBL" id="JANPWB010000012">
    <property type="protein sequence ID" value="KAJ1112779.1"/>
    <property type="molecule type" value="Genomic_DNA"/>
</dbReference>
<evidence type="ECO:0000313" key="2">
    <source>
        <dbReference type="Proteomes" id="UP001066276"/>
    </source>
</evidence>
<reference evidence="1" key="1">
    <citation type="journal article" date="2022" name="bioRxiv">
        <title>Sequencing and chromosome-scale assembly of the giantPleurodeles waltlgenome.</title>
        <authorList>
            <person name="Brown T."/>
            <person name="Elewa A."/>
            <person name="Iarovenko S."/>
            <person name="Subramanian E."/>
            <person name="Araus A.J."/>
            <person name="Petzold A."/>
            <person name="Susuki M."/>
            <person name="Suzuki K.-i.T."/>
            <person name="Hayashi T."/>
            <person name="Toyoda A."/>
            <person name="Oliveira C."/>
            <person name="Osipova E."/>
            <person name="Leigh N.D."/>
            <person name="Simon A."/>
            <person name="Yun M.H."/>
        </authorList>
    </citation>
    <scope>NUCLEOTIDE SEQUENCE</scope>
    <source>
        <strain evidence="1">20211129_DDA</strain>
        <tissue evidence="1">Liver</tissue>
    </source>
</reference>
<organism evidence="1 2">
    <name type="scientific">Pleurodeles waltl</name>
    <name type="common">Iberian ribbed newt</name>
    <dbReference type="NCBI Taxonomy" id="8319"/>
    <lineage>
        <taxon>Eukaryota</taxon>
        <taxon>Metazoa</taxon>
        <taxon>Chordata</taxon>
        <taxon>Craniata</taxon>
        <taxon>Vertebrata</taxon>
        <taxon>Euteleostomi</taxon>
        <taxon>Amphibia</taxon>
        <taxon>Batrachia</taxon>
        <taxon>Caudata</taxon>
        <taxon>Salamandroidea</taxon>
        <taxon>Salamandridae</taxon>
        <taxon>Pleurodelinae</taxon>
        <taxon>Pleurodeles</taxon>
    </lineage>
</organism>
<sequence length="81" mass="8976">MHKERGTEKKYKNKYVSLLAKRGQLYRPLHPQMDPDVFPLLLDSVQNASLIFVCPVCVSLCGSGVAADVFCLRPGTGRVIV</sequence>
<proteinExistence type="predicted"/>
<accession>A0AAV7NCC1</accession>
<comment type="caution">
    <text evidence="1">The sequence shown here is derived from an EMBL/GenBank/DDBJ whole genome shotgun (WGS) entry which is preliminary data.</text>
</comment>
<gene>
    <name evidence="1" type="ORF">NDU88_001040</name>
</gene>
<evidence type="ECO:0000313" key="1">
    <source>
        <dbReference type="EMBL" id="KAJ1112779.1"/>
    </source>
</evidence>
<dbReference type="Proteomes" id="UP001066276">
    <property type="component" value="Chromosome 8"/>
</dbReference>
<protein>
    <submittedName>
        <fullName evidence="1">Uncharacterized protein</fullName>
    </submittedName>
</protein>